<sequence length="177" mass="19057">MWRNWFRRRPEKAIGKALYLALVQAARQPALYGEAGVPDTLEGRLELILLHTALAIRILRRDGGEAGRAVSQIAFDTMFEDFDIAMRELGVGDSGVGKKVRFMAEGFYGRSQSYASALDDADPAALELALSRNLLAADSVDPRAAALARYVRTVVAALDETGGVALAQGELPALLAP</sequence>
<reference evidence="4 5" key="1">
    <citation type="submission" date="2016-10" db="EMBL/GenBank/DDBJ databases">
        <authorList>
            <person name="de Groot N.N."/>
        </authorList>
    </citation>
    <scope>NUCLEOTIDE SEQUENCE [LARGE SCALE GENOMIC DNA]</scope>
    <source>
        <strain evidence="4 5">DSM 16077</strain>
    </source>
</reference>
<keyword evidence="5" id="KW-1185">Reference proteome</keyword>
<gene>
    <name evidence="4" type="ORF">SAMN04488568_103159</name>
</gene>
<evidence type="ECO:0000259" key="3">
    <source>
        <dbReference type="Pfam" id="PF03981"/>
    </source>
</evidence>
<dbReference type="Pfam" id="PF03981">
    <property type="entry name" value="Ubiq_cyt_C_chap"/>
    <property type="match status" value="1"/>
</dbReference>
<dbReference type="Proteomes" id="UP000199759">
    <property type="component" value="Unassembled WGS sequence"/>
</dbReference>
<evidence type="ECO:0000313" key="4">
    <source>
        <dbReference type="EMBL" id="SDL95448.1"/>
    </source>
</evidence>
<evidence type="ECO:0000256" key="2">
    <source>
        <dbReference type="ARBA" id="ARBA00006436"/>
    </source>
</evidence>
<dbReference type="RefSeq" id="WP_091767337.1">
    <property type="nucleotide sequence ID" value="NZ_FNHG01000003.1"/>
</dbReference>
<proteinExistence type="inferred from homology"/>
<dbReference type="PIRSF" id="PIRSF032079">
    <property type="entry name" value="UCP032079"/>
    <property type="match status" value="1"/>
</dbReference>
<dbReference type="AlphaFoldDB" id="A0A1G9P9J1"/>
<dbReference type="InterPro" id="IPR007129">
    <property type="entry name" value="Ubiqinol_cyt_c_chaperone_CPB3"/>
</dbReference>
<dbReference type="PANTHER" id="PTHR12184:SF1">
    <property type="entry name" value="UBIQUINOL-CYTOCHROME-C REDUCTASE COMPLEX ASSEMBLY FACTOR 1"/>
    <property type="match status" value="1"/>
</dbReference>
<feature type="domain" description="Ubiquinol-cytochrome c chaperone" evidence="3">
    <location>
        <begin position="35"/>
        <end position="171"/>
    </location>
</feature>
<dbReference type="STRING" id="144026.SAMN04488568_103159"/>
<dbReference type="EMBL" id="FNHG01000003">
    <property type="protein sequence ID" value="SDL95448.1"/>
    <property type="molecule type" value="Genomic_DNA"/>
</dbReference>
<dbReference type="InterPro" id="IPR014569">
    <property type="entry name" value="Ubq_cyt-c_CBP3-rel"/>
</dbReference>
<accession>A0A1G9P9J1</accession>
<evidence type="ECO:0000256" key="1">
    <source>
        <dbReference type="ARBA" id="ARBA00006407"/>
    </source>
</evidence>
<name>A0A1G9P9J1_9PROT</name>
<protein>
    <submittedName>
        <fullName evidence="4">Cytochrome b pre-mRNA-processing protein 3</fullName>
    </submittedName>
</protein>
<evidence type="ECO:0000313" key="5">
    <source>
        <dbReference type="Proteomes" id="UP000199759"/>
    </source>
</evidence>
<dbReference type="PANTHER" id="PTHR12184">
    <property type="entry name" value="UBIQUINOL-CYTOCHROME C REDUCTASE COMPLEX ASSEMBLY FACTOR 1 FAMILY MEMBER"/>
    <property type="match status" value="1"/>
</dbReference>
<organism evidence="4 5">
    <name type="scientific">Maricaulis salignorans</name>
    <dbReference type="NCBI Taxonomy" id="144026"/>
    <lineage>
        <taxon>Bacteria</taxon>
        <taxon>Pseudomonadati</taxon>
        <taxon>Pseudomonadota</taxon>
        <taxon>Alphaproteobacteria</taxon>
        <taxon>Maricaulales</taxon>
        <taxon>Maricaulaceae</taxon>
        <taxon>Maricaulis</taxon>
    </lineage>
</organism>
<dbReference type="InterPro" id="IPR021150">
    <property type="entry name" value="Ubiq_cyt_c_chap"/>
</dbReference>
<comment type="similarity">
    <text evidence="1">Belongs to the CBP3 family.</text>
</comment>
<dbReference type="OrthoDB" id="7158889at2"/>
<comment type="similarity">
    <text evidence="2">Belongs to the UPF0174 family.</text>
</comment>